<name>A0A8C8SGD3_9SAUR</name>
<dbReference type="PANTHER" id="PTHR36871">
    <property type="entry name" value="COILED-COIL DOMAIN-CONTAINING PROTEIN 190"/>
    <property type="match status" value="1"/>
</dbReference>
<feature type="chain" id="PRO_5034328983" evidence="2">
    <location>
        <begin position="27"/>
        <end position="346"/>
    </location>
</feature>
<dbReference type="Proteomes" id="UP000694393">
    <property type="component" value="Unplaced"/>
</dbReference>
<dbReference type="Ensembl" id="ENSPCET00000019979.1">
    <property type="protein sequence ID" value="ENSPCEP00000019322.1"/>
    <property type="gene ID" value="ENSPCEG00000015031.1"/>
</dbReference>
<evidence type="ECO:0000313" key="4">
    <source>
        <dbReference type="Proteomes" id="UP000694393"/>
    </source>
</evidence>
<feature type="signal peptide" evidence="2">
    <location>
        <begin position="1"/>
        <end position="26"/>
    </location>
</feature>
<evidence type="ECO:0000256" key="1">
    <source>
        <dbReference type="SAM" id="MobiDB-lite"/>
    </source>
</evidence>
<sequence>MRHFCTAKSSLAAELFLFQVPPAVLCCDWRLPSLGREQLSGIMHRSKPSLAERDPSRRWELARRDIKRAEARLSHGLQDLEEARHYHMNSMIREQRQIQKELLRLQQGNSRKKAHGMLGDISQEAGKRPALPILSPLSGQQHSDSRMERWRTPKSTLPRTEGLPWAAQLTLPYQTSDRDIMDGVGQESSGWNGSTCTCTQAKARSSISDLSLSDLRCSLAKHLSISAKAAQPEEPNSHRKWGEDPKGEAEVRDADVSDAMAKPSSYTDRWTPSLLREKLSFAADAHAPGTNRPGFLELYAEARKARYIRHKGIPDSEKELSLREIFGHESDLVSSSLGAEQKRHSP</sequence>
<dbReference type="AlphaFoldDB" id="A0A8C8SGD3"/>
<feature type="compositionally biased region" description="Basic and acidic residues" evidence="1">
    <location>
        <begin position="235"/>
        <end position="255"/>
    </location>
</feature>
<accession>A0A8C8SGD3</accession>
<dbReference type="Pfam" id="PF15768">
    <property type="entry name" value="CC190"/>
    <property type="match status" value="1"/>
</dbReference>
<evidence type="ECO:0000256" key="2">
    <source>
        <dbReference type="SAM" id="SignalP"/>
    </source>
</evidence>
<protein>
    <submittedName>
        <fullName evidence="3">Uncharacterized protein</fullName>
    </submittedName>
</protein>
<feature type="region of interest" description="Disordered" evidence="1">
    <location>
        <begin position="131"/>
        <end position="159"/>
    </location>
</feature>
<dbReference type="PANTHER" id="PTHR36871:SF1">
    <property type="entry name" value="COILED-COIL DOMAIN-CONTAINING PROTEIN 190"/>
    <property type="match status" value="1"/>
</dbReference>
<reference evidence="3" key="2">
    <citation type="submission" date="2025-09" db="UniProtKB">
        <authorList>
            <consortium name="Ensembl"/>
        </authorList>
    </citation>
    <scope>IDENTIFICATION</scope>
</reference>
<keyword evidence="2" id="KW-0732">Signal</keyword>
<dbReference type="InterPro" id="IPR031525">
    <property type="entry name" value="CC190"/>
</dbReference>
<organism evidence="3 4">
    <name type="scientific">Pelusios castaneus</name>
    <name type="common">West African mud turtle</name>
    <dbReference type="NCBI Taxonomy" id="367368"/>
    <lineage>
        <taxon>Eukaryota</taxon>
        <taxon>Metazoa</taxon>
        <taxon>Chordata</taxon>
        <taxon>Craniata</taxon>
        <taxon>Vertebrata</taxon>
        <taxon>Euteleostomi</taxon>
        <taxon>Archelosauria</taxon>
        <taxon>Testudinata</taxon>
        <taxon>Testudines</taxon>
        <taxon>Pleurodira</taxon>
        <taxon>Pelomedusidae</taxon>
        <taxon>Pelusios</taxon>
    </lineage>
</organism>
<evidence type="ECO:0000313" key="3">
    <source>
        <dbReference type="Ensembl" id="ENSPCEP00000019322.1"/>
    </source>
</evidence>
<proteinExistence type="predicted"/>
<reference evidence="3" key="1">
    <citation type="submission" date="2025-08" db="UniProtKB">
        <authorList>
            <consortium name="Ensembl"/>
        </authorList>
    </citation>
    <scope>IDENTIFICATION</scope>
</reference>
<keyword evidence="4" id="KW-1185">Reference proteome</keyword>
<feature type="region of interest" description="Disordered" evidence="1">
    <location>
        <begin position="227"/>
        <end position="267"/>
    </location>
</feature>